<protein>
    <submittedName>
        <fullName evidence="5">Parallel beta-helix repeat (Two copies)</fullName>
    </submittedName>
</protein>
<feature type="domain" description="Carbohydrate-binding/sugar hydrolysis" evidence="4">
    <location>
        <begin position="62"/>
        <end position="201"/>
    </location>
</feature>
<organism evidence="5 6">
    <name type="scientific">Methanolobus vulcani</name>
    <dbReference type="NCBI Taxonomy" id="38026"/>
    <lineage>
        <taxon>Archaea</taxon>
        <taxon>Methanobacteriati</taxon>
        <taxon>Methanobacteriota</taxon>
        <taxon>Stenosarchaea group</taxon>
        <taxon>Methanomicrobia</taxon>
        <taxon>Methanosarcinales</taxon>
        <taxon>Methanosarcinaceae</taxon>
        <taxon>Methanolobus</taxon>
    </lineage>
</organism>
<dbReference type="InterPro" id="IPR051550">
    <property type="entry name" value="SCF-Subunits/Alg-Epimerases"/>
</dbReference>
<dbReference type="EMBL" id="FNCA01000001">
    <property type="protein sequence ID" value="SDF22690.1"/>
    <property type="molecule type" value="Genomic_DNA"/>
</dbReference>
<dbReference type="SMART" id="SM00710">
    <property type="entry name" value="PbH1"/>
    <property type="match status" value="12"/>
</dbReference>
<dbReference type="InterPro" id="IPR011050">
    <property type="entry name" value="Pectin_lyase_fold/virulence"/>
</dbReference>
<dbReference type="RefSeq" id="WP_091707671.1">
    <property type="nucleotide sequence ID" value="NZ_FNCA01000001.1"/>
</dbReference>
<gene>
    <name evidence="5" type="ORF">SAMN04488589_0044</name>
</gene>
<dbReference type="OrthoDB" id="36243at2157"/>
<dbReference type="InterPro" id="IPR006626">
    <property type="entry name" value="PbH1"/>
</dbReference>
<evidence type="ECO:0000256" key="1">
    <source>
        <dbReference type="ARBA" id="ARBA00004906"/>
    </source>
</evidence>
<evidence type="ECO:0000256" key="2">
    <source>
        <dbReference type="ARBA" id="ARBA00022737"/>
    </source>
</evidence>
<dbReference type="InterPro" id="IPR007742">
    <property type="entry name" value="NosD_dom"/>
</dbReference>
<evidence type="ECO:0000256" key="3">
    <source>
        <dbReference type="ARBA" id="ARBA00022786"/>
    </source>
</evidence>
<dbReference type="PANTHER" id="PTHR22990:SF15">
    <property type="entry name" value="F-BOX ONLY PROTEIN 10"/>
    <property type="match status" value="1"/>
</dbReference>
<feature type="domain" description="Carbohydrate-binding/sugar hydrolysis" evidence="4">
    <location>
        <begin position="216"/>
        <end position="380"/>
    </location>
</feature>
<evidence type="ECO:0000313" key="6">
    <source>
        <dbReference type="Proteomes" id="UP000199259"/>
    </source>
</evidence>
<keyword evidence="6" id="KW-1185">Reference proteome</keyword>
<dbReference type="Gene3D" id="1.10.1330.10">
    <property type="entry name" value="Dockerin domain"/>
    <property type="match status" value="1"/>
</dbReference>
<dbReference type="InterPro" id="IPR006633">
    <property type="entry name" value="Carb-bd_sugar_hydrolysis-dom"/>
</dbReference>
<comment type="pathway">
    <text evidence="1">Protein modification; protein ubiquitination.</text>
</comment>
<dbReference type="Proteomes" id="UP000199259">
    <property type="component" value="Unassembled WGS sequence"/>
</dbReference>
<keyword evidence="2" id="KW-0677">Repeat</keyword>
<dbReference type="InterPro" id="IPR036439">
    <property type="entry name" value="Dockerin_dom_sf"/>
</dbReference>
<keyword evidence="3" id="KW-0833">Ubl conjugation pathway</keyword>
<dbReference type="GO" id="GO:0000272">
    <property type="term" value="P:polysaccharide catabolic process"/>
    <property type="evidence" value="ECO:0007669"/>
    <property type="project" value="InterPro"/>
</dbReference>
<proteinExistence type="predicted"/>
<accession>A0A7Z7AU47</accession>
<dbReference type="SMART" id="SM00722">
    <property type="entry name" value="CASH"/>
    <property type="match status" value="2"/>
</dbReference>
<reference evidence="5 6" key="1">
    <citation type="submission" date="2016-10" db="EMBL/GenBank/DDBJ databases">
        <authorList>
            <person name="Varghese N."/>
            <person name="Submissions S."/>
        </authorList>
    </citation>
    <scope>NUCLEOTIDE SEQUENCE [LARGE SCALE GENOMIC DNA]</scope>
    <source>
        <strain evidence="5 6">PL 12/M</strain>
    </source>
</reference>
<comment type="caution">
    <text evidence="5">The sequence shown here is derived from an EMBL/GenBank/DDBJ whole genome shotgun (WGS) entry which is preliminary data.</text>
</comment>
<dbReference type="InterPro" id="IPR012334">
    <property type="entry name" value="Pectin_lyas_fold"/>
</dbReference>
<evidence type="ECO:0000313" key="5">
    <source>
        <dbReference type="EMBL" id="SDF22690.1"/>
    </source>
</evidence>
<dbReference type="PANTHER" id="PTHR22990">
    <property type="entry name" value="F-BOX ONLY PROTEIN"/>
    <property type="match status" value="1"/>
</dbReference>
<dbReference type="SUPFAM" id="SSF51126">
    <property type="entry name" value="Pectin lyase-like"/>
    <property type="match status" value="2"/>
</dbReference>
<sequence>MTLTRVNMIRIAVSFFCLMFLLIGGTTASSFIFVNNSTGPVADYTSIQQAIDNASNEDVIILHPGIYHENIDVDKQISIRSVGNQNDTIIIAKNQTDNVFYVNSDNVSIEGLTIEGATSAIWENRIAGIFLDSSDNCNITNNRLTGNYEGVILHESNNNIIKTNKIFKNINGNGISLHNSDLNTLNSNIINSNWWSGIYLSSSDFNEISGNQIKSNLEGINLYRSKNNKLNNNIANSNGLYGIVLDTDSNNNELNMNTANLNKNSGIYLKYSSSNTMADNVADSNYYQGILMKFSSGNKIINNSASENMPESSSDEDSVSTFGIYLTNCDENEIIGNLLYLNKDVGIGIQESSQNYINGNILLSTSTGLSVSYSNGNLIYDNYFHNPVNVDFTGLNFGNQWNTSLKEEVNILNGDFRGGNFWSDPYCKGYSQLCEDLDLNGICDLPYQINDENTDFLPLYDPTTSWKGDYDYDEDVDFDDFVEFAACYNSMIGQNNYQRIFDFEGDCDVDFDDFVEFAGNYQK</sequence>
<name>A0A7Z7AU47_9EURY</name>
<evidence type="ECO:0000259" key="4">
    <source>
        <dbReference type="SMART" id="SM00722"/>
    </source>
</evidence>
<dbReference type="NCBIfam" id="TIGR03804">
    <property type="entry name" value="para_beta_helix"/>
    <property type="match status" value="6"/>
</dbReference>
<dbReference type="Pfam" id="PF05048">
    <property type="entry name" value="NosD"/>
    <property type="match status" value="2"/>
</dbReference>
<dbReference type="AlphaFoldDB" id="A0A7Z7AU47"/>
<dbReference type="InterPro" id="IPR022441">
    <property type="entry name" value="Para_beta_helix_rpt-2"/>
</dbReference>
<dbReference type="Gene3D" id="2.160.20.10">
    <property type="entry name" value="Single-stranded right-handed beta-helix, Pectin lyase-like"/>
    <property type="match status" value="3"/>
</dbReference>